<evidence type="ECO:0000256" key="1">
    <source>
        <dbReference type="SAM" id="MobiDB-lite"/>
    </source>
</evidence>
<dbReference type="WBParaSite" id="OFLC_0001612501-mRNA-1">
    <property type="protein sequence ID" value="OFLC_0001612501-mRNA-1"/>
    <property type="gene ID" value="OFLC_0001612501"/>
</dbReference>
<dbReference type="Proteomes" id="UP000267606">
    <property type="component" value="Unassembled WGS sequence"/>
</dbReference>
<proteinExistence type="predicted"/>
<dbReference type="STRING" id="387005.A0A183I8Q0"/>
<reference evidence="4" key="1">
    <citation type="submission" date="2016-06" db="UniProtKB">
        <authorList>
            <consortium name="WormBaseParasite"/>
        </authorList>
    </citation>
    <scope>IDENTIFICATION</scope>
</reference>
<sequence>MGNRPYLYSVYGNKRRRLESTGQQMVSSSISTSNDDCNGNFGFFGFMTRFFAPVTNLFRSSVKTVTTEGMCSSNSNSTFSGHLNKRSTNGTAQRIEEKGTSESMSMVFQFCKII</sequence>
<evidence type="ECO:0000313" key="2">
    <source>
        <dbReference type="EMBL" id="VDP27353.1"/>
    </source>
</evidence>
<dbReference type="EMBL" id="UZAJ01044128">
    <property type="protein sequence ID" value="VDP27353.1"/>
    <property type="molecule type" value="Genomic_DNA"/>
</dbReference>
<feature type="region of interest" description="Disordered" evidence="1">
    <location>
        <begin position="76"/>
        <end position="98"/>
    </location>
</feature>
<name>A0A183I8Q0_9BILA</name>
<keyword evidence="3" id="KW-1185">Reference proteome</keyword>
<feature type="compositionally biased region" description="Polar residues" evidence="1">
    <location>
        <begin position="76"/>
        <end position="92"/>
    </location>
</feature>
<reference evidence="2 3" key="2">
    <citation type="submission" date="2018-11" db="EMBL/GenBank/DDBJ databases">
        <authorList>
            <consortium name="Pathogen Informatics"/>
        </authorList>
    </citation>
    <scope>NUCLEOTIDE SEQUENCE [LARGE SCALE GENOMIC DNA]</scope>
</reference>
<organism evidence="4">
    <name type="scientific">Onchocerca flexuosa</name>
    <dbReference type="NCBI Taxonomy" id="387005"/>
    <lineage>
        <taxon>Eukaryota</taxon>
        <taxon>Metazoa</taxon>
        <taxon>Ecdysozoa</taxon>
        <taxon>Nematoda</taxon>
        <taxon>Chromadorea</taxon>
        <taxon>Rhabditida</taxon>
        <taxon>Spirurina</taxon>
        <taxon>Spiruromorpha</taxon>
        <taxon>Filarioidea</taxon>
        <taxon>Onchocercidae</taxon>
        <taxon>Onchocerca</taxon>
    </lineage>
</organism>
<accession>A0A183I8Q0</accession>
<dbReference type="AlphaFoldDB" id="A0A183I8Q0"/>
<evidence type="ECO:0000313" key="4">
    <source>
        <dbReference type="WBParaSite" id="OFLC_0001612501-mRNA-1"/>
    </source>
</evidence>
<evidence type="ECO:0000313" key="3">
    <source>
        <dbReference type="Proteomes" id="UP000267606"/>
    </source>
</evidence>
<protein>
    <submittedName>
        <fullName evidence="4">Transmembrane protein</fullName>
    </submittedName>
</protein>
<gene>
    <name evidence="2" type="ORF">OFLC_LOCUS16112</name>
</gene>